<dbReference type="GO" id="GO:0007096">
    <property type="term" value="P:regulation of exit from mitosis"/>
    <property type="evidence" value="ECO:0007669"/>
    <property type="project" value="TreeGrafter"/>
</dbReference>
<dbReference type="GO" id="GO:0012505">
    <property type="term" value="C:endomembrane system"/>
    <property type="evidence" value="ECO:0007669"/>
    <property type="project" value="UniProtKB-SubCell"/>
</dbReference>
<organism evidence="7 8">
    <name type="scientific">Wallemia ichthyophaga (strain EXF-994 / CBS 113033)</name>
    <dbReference type="NCBI Taxonomy" id="1299270"/>
    <lineage>
        <taxon>Eukaryota</taxon>
        <taxon>Fungi</taxon>
        <taxon>Dikarya</taxon>
        <taxon>Basidiomycota</taxon>
        <taxon>Wallemiomycotina</taxon>
        <taxon>Wallemiomycetes</taxon>
        <taxon>Wallemiales</taxon>
        <taxon>Wallemiaceae</taxon>
        <taxon>Wallemia</taxon>
    </lineage>
</organism>
<evidence type="ECO:0000256" key="1">
    <source>
        <dbReference type="ARBA" id="ARBA00004127"/>
    </source>
</evidence>
<dbReference type="OrthoDB" id="3363151at2759"/>
<dbReference type="Pfam" id="PF10332">
    <property type="entry name" value="DUF2418"/>
    <property type="match status" value="1"/>
</dbReference>
<dbReference type="InterPro" id="IPR018819">
    <property type="entry name" value="Nur1/Mug154"/>
</dbReference>
<evidence type="ECO:0000256" key="2">
    <source>
        <dbReference type="ARBA" id="ARBA00022692"/>
    </source>
</evidence>
<keyword evidence="2 6" id="KW-0812">Transmembrane</keyword>
<evidence type="ECO:0000313" key="8">
    <source>
        <dbReference type="Proteomes" id="UP000014064"/>
    </source>
</evidence>
<dbReference type="STRING" id="1299270.R9AUN8"/>
<dbReference type="HOGENOM" id="CLU_062849_0_0_1"/>
<evidence type="ECO:0000256" key="6">
    <source>
        <dbReference type="SAM" id="Phobius"/>
    </source>
</evidence>
<feature type="compositionally biased region" description="Low complexity" evidence="5">
    <location>
        <begin position="40"/>
        <end position="58"/>
    </location>
</feature>
<keyword evidence="4 6" id="KW-0472">Membrane</keyword>
<proteinExistence type="predicted"/>
<dbReference type="KEGG" id="wic:J056_002955"/>
<dbReference type="OMA" id="ERIQQWP"/>
<protein>
    <submittedName>
        <fullName evidence="7">Meiotically up-regulated protein</fullName>
    </submittedName>
</protein>
<reference evidence="8" key="1">
    <citation type="journal article" date="2013" name="BMC Genomics">
        <title>Genome and transcriptome sequencing of the halophilic fungus Wallemia ichthyophaga: haloadaptations present and absent.</title>
        <authorList>
            <person name="Zajc J."/>
            <person name="Liu Y."/>
            <person name="Dai W."/>
            <person name="Yang Z."/>
            <person name="Hu J."/>
            <person name="Gostincar C."/>
            <person name="Gunde-Cimerman N."/>
        </authorList>
    </citation>
    <scope>NUCLEOTIDE SEQUENCE [LARGE SCALE GENOMIC DNA]</scope>
    <source>
        <strain evidence="8">EXF-994 / CBS 113033</strain>
    </source>
</reference>
<accession>R9AUN8</accession>
<dbReference type="AlphaFoldDB" id="R9AUN8"/>
<dbReference type="PANTHER" id="PTHR28293">
    <property type="entry name" value="NUCLEAR RIM PROTEIN 1"/>
    <property type="match status" value="1"/>
</dbReference>
<feature type="transmembrane region" description="Helical" evidence="6">
    <location>
        <begin position="220"/>
        <end position="245"/>
    </location>
</feature>
<dbReference type="GeneID" id="20375907"/>
<keyword evidence="3 6" id="KW-1133">Transmembrane helix</keyword>
<dbReference type="GO" id="GO:0043007">
    <property type="term" value="P:maintenance of rDNA"/>
    <property type="evidence" value="ECO:0007669"/>
    <property type="project" value="TreeGrafter"/>
</dbReference>
<keyword evidence="8" id="KW-1185">Reference proteome</keyword>
<comment type="subcellular location">
    <subcellularLocation>
        <location evidence="1">Endomembrane system</location>
        <topology evidence="1">Multi-pass membrane protein</topology>
    </subcellularLocation>
</comment>
<dbReference type="PANTHER" id="PTHR28293:SF1">
    <property type="entry name" value="NUCLEAR RIM PROTEIN 1"/>
    <property type="match status" value="1"/>
</dbReference>
<gene>
    <name evidence="7" type="ORF">J056_002955</name>
</gene>
<sequence length="359" mass="40981">MSTPIRKPSPLNPYNVTPSKPRYSTPLKTPLTRFAGGVGASSPASTASTPMSSPTNSTPKRKRFIRKQPLKDRILQWPSNTLLKLYMDWDVAHMIDSPKVARPLGLLLHLLSFLVKYASITKQQKQSVLKKGTSAAYRASALRKSKMTVPWAPVLAVILLSATAINTYTLFTKYRAYRMFMRRDPLSSPNARKVQLDLNLDQSREGTPEIERRKTVGDSLVMVVGFVWKYFILLIWRPLLILIGIPLKKQDKNEALRDGQTEIYQIDMWDVNDGSLALFEIYSPAHALCWIFLNASNWIYLILIMVALWSQIHVMVDKYTQLLKDKLIVQGEVMHEYNESFVHPRVFKATRDASVQTEE</sequence>
<name>R9AUN8_WALI9</name>
<feature type="transmembrane region" description="Helical" evidence="6">
    <location>
        <begin position="298"/>
        <end position="316"/>
    </location>
</feature>
<evidence type="ECO:0000256" key="3">
    <source>
        <dbReference type="ARBA" id="ARBA00022989"/>
    </source>
</evidence>
<feature type="transmembrane region" description="Helical" evidence="6">
    <location>
        <begin position="151"/>
        <end position="171"/>
    </location>
</feature>
<dbReference type="Proteomes" id="UP000014064">
    <property type="component" value="Unassembled WGS sequence"/>
</dbReference>
<evidence type="ECO:0000256" key="4">
    <source>
        <dbReference type="ARBA" id="ARBA00023136"/>
    </source>
</evidence>
<dbReference type="RefSeq" id="XP_009266534.1">
    <property type="nucleotide sequence ID" value="XM_009268259.1"/>
</dbReference>
<dbReference type="eggNOG" id="ENOG502S81A">
    <property type="taxonomic scope" value="Eukaryota"/>
</dbReference>
<dbReference type="EMBL" id="KE007226">
    <property type="protein sequence ID" value="EOR03786.1"/>
    <property type="molecule type" value="Genomic_DNA"/>
</dbReference>
<evidence type="ECO:0000256" key="5">
    <source>
        <dbReference type="SAM" id="MobiDB-lite"/>
    </source>
</evidence>
<evidence type="ECO:0000313" key="7">
    <source>
        <dbReference type="EMBL" id="EOR03786.1"/>
    </source>
</evidence>
<feature type="region of interest" description="Disordered" evidence="5">
    <location>
        <begin position="1"/>
        <end position="65"/>
    </location>
</feature>